<feature type="active site" description="Proton acceptor" evidence="6">
    <location>
        <position position="159"/>
    </location>
</feature>
<feature type="binding site" evidence="7 9">
    <location>
        <position position="66"/>
    </location>
    <ligand>
        <name>ATP</name>
        <dbReference type="ChEBI" id="CHEBI:30616"/>
    </ligand>
</feature>
<evidence type="ECO:0000259" key="11">
    <source>
        <dbReference type="PROSITE" id="PS50011"/>
    </source>
</evidence>
<evidence type="ECO:0000256" key="2">
    <source>
        <dbReference type="ARBA" id="ARBA00022679"/>
    </source>
</evidence>
<evidence type="ECO:0000256" key="5">
    <source>
        <dbReference type="ARBA" id="ARBA00022840"/>
    </source>
</evidence>
<evidence type="ECO:0000313" key="12">
    <source>
        <dbReference type="EnsemblProtists" id="EOD16861"/>
    </source>
</evidence>
<keyword evidence="5 7" id="KW-0067">ATP-binding</keyword>
<protein>
    <recommendedName>
        <fullName evidence="11">Protein kinase domain-containing protein</fullName>
    </recommendedName>
</protein>
<dbReference type="OMA" id="THANDIW"/>
<dbReference type="InterPro" id="IPR017441">
    <property type="entry name" value="Protein_kinase_ATP_BS"/>
</dbReference>
<evidence type="ECO:0000256" key="9">
    <source>
        <dbReference type="PROSITE-ProRule" id="PRU10141"/>
    </source>
</evidence>
<dbReference type="STRING" id="2903.R1E1F6"/>
<feature type="binding site" evidence="7">
    <location>
        <begin position="163"/>
        <end position="164"/>
    </location>
    <ligand>
        <name>ATP</name>
        <dbReference type="ChEBI" id="CHEBI:30616"/>
    </ligand>
</feature>
<organism evidence="12 13">
    <name type="scientific">Emiliania huxleyi (strain CCMP1516)</name>
    <dbReference type="NCBI Taxonomy" id="280463"/>
    <lineage>
        <taxon>Eukaryota</taxon>
        <taxon>Haptista</taxon>
        <taxon>Haptophyta</taxon>
        <taxon>Prymnesiophyceae</taxon>
        <taxon>Isochrysidales</taxon>
        <taxon>Noelaerhabdaceae</taxon>
        <taxon>Emiliania</taxon>
    </lineage>
</organism>
<comment type="similarity">
    <text evidence="10">Belongs to the protein kinase superfamily.</text>
</comment>
<evidence type="ECO:0000256" key="3">
    <source>
        <dbReference type="ARBA" id="ARBA00022741"/>
    </source>
</evidence>
<evidence type="ECO:0000256" key="10">
    <source>
        <dbReference type="RuleBase" id="RU000304"/>
    </source>
</evidence>
<dbReference type="InterPro" id="IPR008271">
    <property type="entry name" value="Ser/Thr_kinase_AS"/>
</dbReference>
<dbReference type="PaxDb" id="2903-EOD16861"/>
<dbReference type="HOGENOM" id="CLU_000288_63_0_1"/>
<keyword evidence="2" id="KW-0808">Transferase</keyword>
<evidence type="ECO:0000256" key="1">
    <source>
        <dbReference type="ARBA" id="ARBA00022527"/>
    </source>
</evidence>
<keyword evidence="13" id="KW-1185">Reference proteome</keyword>
<dbReference type="GO" id="GO:0005524">
    <property type="term" value="F:ATP binding"/>
    <property type="evidence" value="ECO:0007669"/>
    <property type="project" value="UniProtKB-UniRule"/>
</dbReference>
<dbReference type="GeneID" id="17263021"/>
<dbReference type="PROSITE" id="PS50011">
    <property type="entry name" value="PROTEIN_KINASE_DOM"/>
    <property type="match status" value="1"/>
</dbReference>
<dbReference type="InterPro" id="IPR000719">
    <property type="entry name" value="Prot_kinase_dom"/>
</dbReference>
<keyword evidence="1 10" id="KW-0723">Serine/threonine-protein kinase</keyword>
<dbReference type="PROSITE" id="PS00107">
    <property type="entry name" value="PROTEIN_KINASE_ATP"/>
    <property type="match status" value="1"/>
</dbReference>
<dbReference type="InterPro" id="IPR030616">
    <property type="entry name" value="Aur-like"/>
</dbReference>
<accession>A0A0D3J026</accession>
<dbReference type="Pfam" id="PF00069">
    <property type="entry name" value="Pkinase"/>
    <property type="match status" value="1"/>
</dbReference>
<evidence type="ECO:0000313" key="13">
    <source>
        <dbReference type="Proteomes" id="UP000013827"/>
    </source>
</evidence>
<dbReference type="RefSeq" id="XP_005769290.1">
    <property type="nucleotide sequence ID" value="XM_005769233.1"/>
</dbReference>
<dbReference type="PANTHER" id="PTHR24350">
    <property type="entry name" value="SERINE/THREONINE-PROTEIN KINASE IAL-RELATED"/>
    <property type="match status" value="1"/>
</dbReference>
<dbReference type="eggNOG" id="KOG0032">
    <property type="taxonomic scope" value="Eukaryota"/>
</dbReference>
<dbReference type="AlphaFoldDB" id="A0A0D3J026"/>
<feature type="domain" description="Protein kinase" evidence="11">
    <location>
        <begin position="27"/>
        <end position="302"/>
    </location>
</feature>
<feature type="binding site" evidence="7">
    <location>
        <position position="37"/>
    </location>
    <ligand>
        <name>ATP</name>
        <dbReference type="ChEBI" id="CHEBI:30616"/>
    </ligand>
</feature>
<evidence type="ECO:0000256" key="8">
    <source>
        <dbReference type="PIRSR" id="PIRSR630616-3"/>
    </source>
</evidence>
<evidence type="ECO:0000256" key="6">
    <source>
        <dbReference type="PIRSR" id="PIRSR630616-1"/>
    </source>
</evidence>
<dbReference type="SMART" id="SM00220">
    <property type="entry name" value="S_TKc"/>
    <property type="match status" value="1"/>
</dbReference>
<feature type="cross-link" description="Glycyl lysine isopeptide (Lys-Gly) (interchain with G-Cter in SUMO2)" evidence="8">
    <location>
        <position position="161"/>
    </location>
</feature>
<dbReference type="Proteomes" id="UP000013827">
    <property type="component" value="Unassembled WGS sequence"/>
</dbReference>
<dbReference type="KEGG" id="ehx:EMIHUDRAFT_66065"/>
<evidence type="ECO:0000256" key="7">
    <source>
        <dbReference type="PIRSR" id="PIRSR630616-2"/>
    </source>
</evidence>
<reference evidence="13" key="1">
    <citation type="journal article" date="2013" name="Nature">
        <title>Pan genome of the phytoplankton Emiliania underpins its global distribution.</title>
        <authorList>
            <person name="Read B.A."/>
            <person name="Kegel J."/>
            <person name="Klute M.J."/>
            <person name="Kuo A."/>
            <person name="Lefebvre S.C."/>
            <person name="Maumus F."/>
            <person name="Mayer C."/>
            <person name="Miller J."/>
            <person name="Monier A."/>
            <person name="Salamov A."/>
            <person name="Young J."/>
            <person name="Aguilar M."/>
            <person name="Claverie J.M."/>
            <person name="Frickenhaus S."/>
            <person name="Gonzalez K."/>
            <person name="Herman E.K."/>
            <person name="Lin Y.C."/>
            <person name="Napier J."/>
            <person name="Ogata H."/>
            <person name="Sarno A.F."/>
            <person name="Shmutz J."/>
            <person name="Schroeder D."/>
            <person name="de Vargas C."/>
            <person name="Verret F."/>
            <person name="von Dassow P."/>
            <person name="Valentin K."/>
            <person name="Van de Peer Y."/>
            <person name="Wheeler G."/>
            <person name="Dacks J.B."/>
            <person name="Delwiche C.F."/>
            <person name="Dyhrman S.T."/>
            <person name="Glockner G."/>
            <person name="John U."/>
            <person name="Richards T."/>
            <person name="Worden A.Z."/>
            <person name="Zhang X."/>
            <person name="Grigoriev I.V."/>
            <person name="Allen A.E."/>
            <person name="Bidle K."/>
            <person name="Borodovsky M."/>
            <person name="Bowler C."/>
            <person name="Brownlee C."/>
            <person name="Cock J.M."/>
            <person name="Elias M."/>
            <person name="Gladyshev V.N."/>
            <person name="Groth M."/>
            <person name="Guda C."/>
            <person name="Hadaegh A."/>
            <person name="Iglesias-Rodriguez M.D."/>
            <person name="Jenkins J."/>
            <person name="Jones B.M."/>
            <person name="Lawson T."/>
            <person name="Leese F."/>
            <person name="Lindquist E."/>
            <person name="Lobanov A."/>
            <person name="Lomsadze A."/>
            <person name="Malik S.B."/>
            <person name="Marsh M.E."/>
            <person name="Mackinder L."/>
            <person name="Mock T."/>
            <person name="Mueller-Roeber B."/>
            <person name="Pagarete A."/>
            <person name="Parker M."/>
            <person name="Probert I."/>
            <person name="Quesneville H."/>
            <person name="Raines C."/>
            <person name="Rensing S.A."/>
            <person name="Riano-Pachon D.M."/>
            <person name="Richier S."/>
            <person name="Rokitta S."/>
            <person name="Shiraiwa Y."/>
            <person name="Soanes D.M."/>
            <person name="van der Giezen M."/>
            <person name="Wahlund T.M."/>
            <person name="Williams B."/>
            <person name="Wilson W."/>
            <person name="Wolfe G."/>
            <person name="Wurch L.L."/>
        </authorList>
    </citation>
    <scope>NUCLEOTIDE SEQUENCE</scope>
</reference>
<evidence type="ECO:0000256" key="4">
    <source>
        <dbReference type="ARBA" id="ARBA00022777"/>
    </source>
</evidence>
<keyword evidence="3 7" id="KW-0547">Nucleotide-binding</keyword>
<dbReference type="InterPro" id="IPR011009">
    <property type="entry name" value="Kinase-like_dom_sf"/>
</dbReference>
<reference evidence="12" key="2">
    <citation type="submission" date="2024-10" db="UniProtKB">
        <authorList>
            <consortium name="EnsemblProtists"/>
        </authorList>
    </citation>
    <scope>IDENTIFICATION</scope>
</reference>
<dbReference type="Gene3D" id="1.10.510.10">
    <property type="entry name" value="Transferase(Phosphotransferase) domain 1"/>
    <property type="match status" value="1"/>
</dbReference>
<sequence>MLPQRPATPESARRLAGRHLIFDGAEFELGRKLGAGRFATVYHADRRRVDSPACAGAHLPTQLAIKVCELAGISAWGRMALVREQALWMKVDHPNVARCLGAIKTPTQAVILLEECQGGELFERIMKMNHFSEDRAARLTAELCSAVSHLHSCGIAHRDLKPENILLASDADDAPLKLADFGAAGLVHEGLRTPCGSLGYAAPEQLRGLFSQKRDRSGAPAAGSTYGYEVDAWAVGVIVYILLTGVMPFDPARYREAPLTVAFPDDLFGGVSAAAIDFIERLLCLSSSHRMTVQQAEQHAWL</sequence>
<proteinExistence type="inferred from homology"/>
<name>A0A0D3J026_EMIH1</name>
<feature type="binding site" evidence="7">
    <location>
        <position position="180"/>
    </location>
    <ligand>
        <name>ATP</name>
        <dbReference type="ChEBI" id="CHEBI:30616"/>
    </ligand>
</feature>
<dbReference type="GO" id="GO:0004674">
    <property type="term" value="F:protein serine/threonine kinase activity"/>
    <property type="evidence" value="ECO:0007669"/>
    <property type="project" value="UniProtKB-KW"/>
</dbReference>
<dbReference type="SUPFAM" id="SSF56112">
    <property type="entry name" value="Protein kinase-like (PK-like)"/>
    <property type="match status" value="1"/>
</dbReference>
<keyword evidence="4" id="KW-0418">Kinase</keyword>
<dbReference type="EnsemblProtists" id="EOD16861">
    <property type="protein sequence ID" value="EOD16861"/>
    <property type="gene ID" value="EMIHUDRAFT_66065"/>
</dbReference>
<dbReference type="PROSITE" id="PS00108">
    <property type="entry name" value="PROTEIN_KINASE_ST"/>
    <property type="match status" value="1"/>
</dbReference>